<organism evidence="1 2">
    <name type="scientific">Paraburkholderia atlantica</name>
    <dbReference type="NCBI Taxonomy" id="2654982"/>
    <lineage>
        <taxon>Bacteria</taxon>
        <taxon>Pseudomonadati</taxon>
        <taxon>Pseudomonadota</taxon>
        <taxon>Betaproteobacteria</taxon>
        <taxon>Burkholderiales</taxon>
        <taxon>Burkholderiaceae</taxon>
        <taxon>Paraburkholderia</taxon>
    </lineage>
</organism>
<accession>D5WBU8</accession>
<evidence type="ECO:0000313" key="1">
    <source>
        <dbReference type="EMBL" id="ADG16476.1"/>
    </source>
</evidence>
<dbReference type="HOGENOM" id="CLU_2615287_0_0_4"/>
<evidence type="ECO:0000313" key="2">
    <source>
        <dbReference type="Proteomes" id="UP000002190"/>
    </source>
</evidence>
<gene>
    <name evidence="1" type="ordered locus">BC1002_2424</name>
</gene>
<dbReference type="Proteomes" id="UP000002190">
    <property type="component" value="Chromosome 1"/>
</dbReference>
<dbReference type="KEGG" id="bge:BC1002_2424"/>
<proteinExistence type="predicted"/>
<reference evidence="1 2" key="2">
    <citation type="journal article" date="2012" name="J. Bacteriol.">
        <title>Genome Sequences of Burkholderia sp. Strains CCGE1002 and H160, Isolated from Legume Nodules in Mexico and Brazil.</title>
        <authorList>
            <person name="Ormeno-Orrillo E."/>
            <person name="Rogel M.A."/>
            <person name="Chueire L.M."/>
            <person name="Tiedje J.M."/>
            <person name="Martinez-Romero E."/>
            <person name="Hungria M."/>
        </authorList>
    </citation>
    <scope>NUCLEOTIDE SEQUENCE [LARGE SCALE GENOMIC DNA]</scope>
    <source>
        <strain evidence="1 2">CCGE1002</strain>
    </source>
</reference>
<sequence length="78" mass="8628">MNTSCPLAVRSGVDEIGIAEMAARQKGARPNLLENGLTLPLRTMLHPSSHFPGDLSNLLYVKLCKRHADFLRRLSLSQ</sequence>
<dbReference type="EMBL" id="CP002013">
    <property type="protein sequence ID" value="ADG16476.1"/>
    <property type="molecule type" value="Genomic_DNA"/>
</dbReference>
<protein>
    <submittedName>
        <fullName evidence="1">Uncharacterized protein</fullName>
    </submittedName>
</protein>
<dbReference type="AlphaFoldDB" id="D5WBU8"/>
<name>D5WBU8_PARAM</name>
<reference evidence="1 2" key="1">
    <citation type="submission" date="2010-04" db="EMBL/GenBank/DDBJ databases">
        <title>Complete sequence of chromosome 1 of Burkholderia sp. CCGE1002.</title>
        <authorList>
            <consortium name="US DOE Joint Genome Institute"/>
            <person name="Lucas S."/>
            <person name="Copeland A."/>
            <person name="Lapidus A."/>
            <person name="Cheng J.-F."/>
            <person name="Bruce D."/>
            <person name="Goodwin L."/>
            <person name="Pitluck S."/>
            <person name="Chertkov O."/>
            <person name="Detter J.C."/>
            <person name="Han C."/>
            <person name="Tapia R."/>
            <person name="Land M."/>
            <person name="Hauser L."/>
            <person name="Kyrpides N."/>
            <person name="Ovchinnikova G."/>
            <person name="Martinez-Romero E."/>
            <person name="Hernandez M.A.R."/>
            <person name="Tiedje J.M."/>
            <person name="Woyke T."/>
        </authorList>
    </citation>
    <scope>NUCLEOTIDE SEQUENCE [LARGE SCALE GENOMIC DNA]</scope>
    <source>
        <strain evidence="1 2">CCGE1002</strain>
    </source>
</reference>